<evidence type="ECO:0000259" key="2">
    <source>
        <dbReference type="Pfam" id="PF00048"/>
    </source>
</evidence>
<sequence>IPEEGLTDSSKAAHDCPPPAVLFKTTGGLEICVDPKGMWMQKALGILKKRFEER</sequence>
<dbReference type="OMA" id="WIRASHS"/>
<reference evidence="3 4" key="1">
    <citation type="journal article" date="2018" name="Nat. Ecol. Evol.">
        <title>Shark genomes provide insights into elasmobranch evolution and the origin of vertebrates.</title>
        <authorList>
            <person name="Hara Y"/>
            <person name="Yamaguchi K"/>
            <person name="Onimaru K"/>
            <person name="Kadota M"/>
            <person name="Koyanagi M"/>
            <person name="Keeley SD"/>
            <person name="Tatsumi K"/>
            <person name="Tanaka K"/>
            <person name="Motone F"/>
            <person name="Kageyama Y"/>
            <person name="Nozu R"/>
            <person name="Adachi N"/>
            <person name="Nishimura O"/>
            <person name="Nakagawa R"/>
            <person name="Tanegashima C"/>
            <person name="Kiyatake I"/>
            <person name="Matsumoto R"/>
            <person name="Murakumo K"/>
            <person name="Nishida K"/>
            <person name="Terakita A"/>
            <person name="Kuratani S"/>
            <person name="Sato K"/>
            <person name="Hyodo S Kuraku.S."/>
        </authorList>
    </citation>
    <scope>NUCLEOTIDE SEQUENCE [LARGE SCALE GENOMIC DNA]</scope>
</reference>
<gene>
    <name evidence="3" type="ORF">scyTo_0018530</name>
</gene>
<name>A0A401PXL3_SCYTO</name>
<organism evidence="3 4">
    <name type="scientific">Scyliorhinus torazame</name>
    <name type="common">Cloudy catshark</name>
    <name type="synonym">Catulus torazame</name>
    <dbReference type="NCBI Taxonomy" id="75743"/>
    <lineage>
        <taxon>Eukaryota</taxon>
        <taxon>Metazoa</taxon>
        <taxon>Chordata</taxon>
        <taxon>Craniata</taxon>
        <taxon>Vertebrata</taxon>
        <taxon>Chondrichthyes</taxon>
        <taxon>Elasmobranchii</taxon>
        <taxon>Galeomorphii</taxon>
        <taxon>Galeoidea</taxon>
        <taxon>Carcharhiniformes</taxon>
        <taxon>Scyliorhinidae</taxon>
        <taxon>Scyliorhinus</taxon>
    </lineage>
</organism>
<dbReference type="GO" id="GO:0008009">
    <property type="term" value="F:chemokine activity"/>
    <property type="evidence" value="ECO:0007669"/>
    <property type="project" value="InterPro"/>
</dbReference>
<protein>
    <recommendedName>
        <fullName evidence="2">Chemokine interleukin-8-like domain-containing protein</fullName>
    </recommendedName>
</protein>
<evidence type="ECO:0000313" key="3">
    <source>
        <dbReference type="EMBL" id="GCB77897.1"/>
    </source>
</evidence>
<feature type="domain" description="Chemokine interleukin-8-like" evidence="2">
    <location>
        <begin position="13"/>
        <end position="44"/>
    </location>
</feature>
<dbReference type="GO" id="GO:0006955">
    <property type="term" value="P:immune response"/>
    <property type="evidence" value="ECO:0007669"/>
    <property type="project" value="InterPro"/>
</dbReference>
<comment type="caution">
    <text evidence="3">The sequence shown here is derived from an EMBL/GenBank/DDBJ whole genome shotgun (WGS) entry which is preliminary data.</text>
</comment>
<keyword evidence="4" id="KW-1185">Reference proteome</keyword>
<keyword evidence="1" id="KW-0202">Cytokine</keyword>
<dbReference type="SUPFAM" id="SSF54117">
    <property type="entry name" value="Interleukin 8-like chemokines"/>
    <property type="match status" value="1"/>
</dbReference>
<feature type="non-terminal residue" evidence="3">
    <location>
        <position position="1"/>
    </location>
</feature>
<evidence type="ECO:0000313" key="4">
    <source>
        <dbReference type="Proteomes" id="UP000288216"/>
    </source>
</evidence>
<dbReference type="Pfam" id="PF00048">
    <property type="entry name" value="IL8"/>
    <property type="match status" value="1"/>
</dbReference>
<dbReference type="InterPro" id="IPR001811">
    <property type="entry name" value="Chemokine_IL8-like_dom"/>
</dbReference>
<accession>A0A401PXL3</accession>
<evidence type="ECO:0000256" key="1">
    <source>
        <dbReference type="ARBA" id="ARBA00022514"/>
    </source>
</evidence>
<dbReference type="Proteomes" id="UP000288216">
    <property type="component" value="Unassembled WGS sequence"/>
</dbReference>
<dbReference type="Gene3D" id="2.40.50.40">
    <property type="match status" value="1"/>
</dbReference>
<dbReference type="OrthoDB" id="9892424at2759"/>
<dbReference type="AlphaFoldDB" id="A0A401PXL3"/>
<dbReference type="GO" id="GO:0005615">
    <property type="term" value="C:extracellular space"/>
    <property type="evidence" value="ECO:0007669"/>
    <property type="project" value="UniProtKB-KW"/>
</dbReference>
<dbReference type="InterPro" id="IPR036048">
    <property type="entry name" value="Interleukin_8-like_sf"/>
</dbReference>
<dbReference type="EMBL" id="BFAA01012996">
    <property type="protein sequence ID" value="GCB77897.1"/>
    <property type="molecule type" value="Genomic_DNA"/>
</dbReference>
<proteinExistence type="predicted"/>